<dbReference type="Pfam" id="PF20246">
    <property type="entry name" value="DUF6601"/>
    <property type="match status" value="1"/>
</dbReference>
<evidence type="ECO:0000313" key="2">
    <source>
        <dbReference type="EMBL" id="KIN02861.1"/>
    </source>
</evidence>
<protein>
    <submittedName>
        <fullName evidence="2">Uncharacterized protein</fullName>
    </submittedName>
</protein>
<dbReference type="PANTHER" id="PTHR34414">
    <property type="entry name" value="HET DOMAIN-CONTAINING PROTEIN-RELATED"/>
    <property type="match status" value="1"/>
</dbReference>
<dbReference type="InterPro" id="IPR046536">
    <property type="entry name" value="DUF6601"/>
</dbReference>
<dbReference type="STRING" id="913774.A0A0C3H3S9"/>
<dbReference type="EMBL" id="KN832874">
    <property type="protein sequence ID" value="KIN02861.1"/>
    <property type="molecule type" value="Genomic_DNA"/>
</dbReference>
<organism evidence="2 3">
    <name type="scientific">Oidiodendron maius (strain Zn)</name>
    <dbReference type="NCBI Taxonomy" id="913774"/>
    <lineage>
        <taxon>Eukaryota</taxon>
        <taxon>Fungi</taxon>
        <taxon>Dikarya</taxon>
        <taxon>Ascomycota</taxon>
        <taxon>Pezizomycotina</taxon>
        <taxon>Leotiomycetes</taxon>
        <taxon>Leotiomycetes incertae sedis</taxon>
        <taxon>Myxotrichaceae</taxon>
        <taxon>Oidiodendron</taxon>
    </lineage>
</organism>
<keyword evidence="1" id="KW-1133">Transmembrane helix</keyword>
<gene>
    <name evidence="2" type="ORF">OIDMADRAFT_144052</name>
</gene>
<keyword evidence="1" id="KW-0472">Membrane</keyword>
<feature type="transmembrane region" description="Helical" evidence="1">
    <location>
        <begin position="278"/>
        <end position="305"/>
    </location>
</feature>
<dbReference type="Proteomes" id="UP000054321">
    <property type="component" value="Unassembled WGS sequence"/>
</dbReference>
<accession>A0A0C3H3S9</accession>
<dbReference type="InParanoid" id="A0A0C3H3S9"/>
<dbReference type="PANTHER" id="PTHR34414:SF1">
    <property type="entry name" value="SUBTILISIN-LIKE SERINE PROTEASE"/>
    <property type="match status" value="1"/>
</dbReference>
<name>A0A0C3H3S9_OIDMZ</name>
<keyword evidence="1" id="KW-0812">Transmembrane</keyword>
<reference evidence="2 3" key="1">
    <citation type="submission" date="2014-04" db="EMBL/GenBank/DDBJ databases">
        <authorList>
            <consortium name="DOE Joint Genome Institute"/>
            <person name="Kuo A."/>
            <person name="Martino E."/>
            <person name="Perotto S."/>
            <person name="Kohler A."/>
            <person name="Nagy L.G."/>
            <person name="Floudas D."/>
            <person name="Copeland A."/>
            <person name="Barry K.W."/>
            <person name="Cichocki N."/>
            <person name="Veneault-Fourrey C."/>
            <person name="LaButti K."/>
            <person name="Lindquist E.A."/>
            <person name="Lipzen A."/>
            <person name="Lundell T."/>
            <person name="Morin E."/>
            <person name="Murat C."/>
            <person name="Sun H."/>
            <person name="Tunlid A."/>
            <person name="Henrissat B."/>
            <person name="Grigoriev I.V."/>
            <person name="Hibbett D.S."/>
            <person name="Martin F."/>
            <person name="Nordberg H.P."/>
            <person name="Cantor M.N."/>
            <person name="Hua S.X."/>
        </authorList>
    </citation>
    <scope>NUCLEOTIDE SEQUENCE [LARGE SCALE GENOMIC DNA]</scope>
    <source>
        <strain evidence="2 3">Zn</strain>
    </source>
</reference>
<keyword evidence="3" id="KW-1185">Reference proteome</keyword>
<dbReference type="AlphaFoldDB" id="A0A0C3H3S9"/>
<proteinExistence type="predicted"/>
<reference evidence="3" key="2">
    <citation type="submission" date="2015-01" db="EMBL/GenBank/DDBJ databases">
        <title>Evolutionary Origins and Diversification of the Mycorrhizal Mutualists.</title>
        <authorList>
            <consortium name="DOE Joint Genome Institute"/>
            <consortium name="Mycorrhizal Genomics Consortium"/>
            <person name="Kohler A."/>
            <person name="Kuo A."/>
            <person name="Nagy L.G."/>
            <person name="Floudas D."/>
            <person name="Copeland A."/>
            <person name="Barry K.W."/>
            <person name="Cichocki N."/>
            <person name="Veneault-Fourrey C."/>
            <person name="LaButti K."/>
            <person name="Lindquist E.A."/>
            <person name="Lipzen A."/>
            <person name="Lundell T."/>
            <person name="Morin E."/>
            <person name="Murat C."/>
            <person name="Riley R."/>
            <person name="Ohm R."/>
            <person name="Sun H."/>
            <person name="Tunlid A."/>
            <person name="Henrissat B."/>
            <person name="Grigoriev I.V."/>
            <person name="Hibbett D.S."/>
            <person name="Martin F."/>
        </authorList>
    </citation>
    <scope>NUCLEOTIDE SEQUENCE [LARGE SCALE GENOMIC DNA]</scope>
    <source>
        <strain evidence="3">Zn</strain>
    </source>
</reference>
<evidence type="ECO:0000256" key="1">
    <source>
        <dbReference type="SAM" id="Phobius"/>
    </source>
</evidence>
<dbReference type="HOGENOM" id="CLU_043687_1_0_1"/>
<sequence>MLPLSRIPYSEEEALDSTVLKIPSQVAAQDPAISCSAGYVPNYPSISLHKVEVDQFLRDELSTPLLDYLYPQLWLAGKKSSRKIDALHRQLTKGRTILASEEPKLHLVWDRAHIFIKPVPACLLNYQFWEHYIRGTIHEPTAAGKYSELLSFLRSYAFLIKHPSDFELALQNHLIPRYPGLDWLKWSRFINNFRHLKDDSIARRYHYGQLRISRLNWVVRIYGPPRPGSIMFYKIPFWNTASLSLTLSSMQVMIAVPAEQLGYPSLLASGLQAMSRVFWVFSIMVMTISAIGWVLLLVIPCAIIMRQVWYGFTHRNGLEI</sequence>
<evidence type="ECO:0000313" key="3">
    <source>
        <dbReference type="Proteomes" id="UP000054321"/>
    </source>
</evidence>
<dbReference type="OrthoDB" id="5086500at2759"/>